<dbReference type="RefSeq" id="WP_129224788.1">
    <property type="nucleotide sequence ID" value="NZ_SDOZ01000002.1"/>
</dbReference>
<dbReference type="InterPro" id="IPR013783">
    <property type="entry name" value="Ig-like_fold"/>
</dbReference>
<dbReference type="InterPro" id="IPR000601">
    <property type="entry name" value="PKD_dom"/>
</dbReference>
<dbReference type="PROSITE" id="PS51257">
    <property type="entry name" value="PROKAR_LIPOPROTEIN"/>
    <property type="match status" value="1"/>
</dbReference>
<dbReference type="CDD" id="cd00146">
    <property type="entry name" value="PKD"/>
    <property type="match status" value="1"/>
</dbReference>
<evidence type="ECO:0000259" key="2">
    <source>
        <dbReference type="Pfam" id="PF00801"/>
    </source>
</evidence>
<evidence type="ECO:0000256" key="1">
    <source>
        <dbReference type="SAM" id="SignalP"/>
    </source>
</evidence>
<dbReference type="EMBL" id="SDOZ01000002">
    <property type="protein sequence ID" value="RXZ61782.1"/>
    <property type="molecule type" value="Genomic_DNA"/>
</dbReference>
<feature type="domain" description="PKD" evidence="2">
    <location>
        <begin position="57"/>
        <end position="140"/>
    </location>
</feature>
<dbReference type="GO" id="GO:0005975">
    <property type="term" value="P:carbohydrate metabolic process"/>
    <property type="evidence" value="ECO:0007669"/>
    <property type="project" value="InterPro"/>
</dbReference>
<name>A0A4Q2KE48_9FIRM</name>
<feature type="signal peptide" evidence="1">
    <location>
        <begin position="1"/>
        <end position="22"/>
    </location>
</feature>
<dbReference type="Pfam" id="PF00801">
    <property type="entry name" value="PKD"/>
    <property type="match status" value="1"/>
</dbReference>
<evidence type="ECO:0000313" key="3">
    <source>
        <dbReference type="EMBL" id="RXZ61782.1"/>
    </source>
</evidence>
<dbReference type="Proteomes" id="UP000291269">
    <property type="component" value="Unassembled WGS sequence"/>
</dbReference>
<dbReference type="SUPFAM" id="SSF49299">
    <property type="entry name" value="PKD domain"/>
    <property type="match status" value="1"/>
</dbReference>
<dbReference type="AlphaFoldDB" id="A0A4Q2KE48"/>
<feature type="chain" id="PRO_5020779627" description="PKD domain-containing protein" evidence="1">
    <location>
        <begin position="23"/>
        <end position="854"/>
    </location>
</feature>
<dbReference type="Gene3D" id="2.60.40.10">
    <property type="entry name" value="Immunoglobulins"/>
    <property type="match status" value="1"/>
</dbReference>
<proteinExistence type="predicted"/>
<dbReference type="OrthoDB" id="9769991at2"/>
<keyword evidence="4" id="KW-1185">Reference proteome</keyword>
<dbReference type="Gene3D" id="1.50.10.10">
    <property type="match status" value="1"/>
</dbReference>
<reference evidence="3 4" key="1">
    <citation type="journal article" date="2019" name="Gut">
        <title>Antibiotics-induced monodominance of a novel gut bacterial order.</title>
        <authorList>
            <person name="Hildebrand F."/>
            <person name="Moitinho-Silva L."/>
            <person name="Blasche S."/>
            <person name="Jahn M.T."/>
            <person name="Gossmann T.I."/>
            <person name="Heuerta-Cepas J."/>
            <person name="Hercog R."/>
            <person name="Luetge M."/>
            <person name="Bahram M."/>
            <person name="Pryszlak A."/>
            <person name="Alves R.J."/>
            <person name="Waszak S.M."/>
            <person name="Zhu A."/>
            <person name="Ye L."/>
            <person name="Costea P.I."/>
            <person name="Aalvink S."/>
            <person name="Belzer C."/>
            <person name="Forslund S.K."/>
            <person name="Sunagawa S."/>
            <person name="Hentschel U."/>
            <person name="Merten C."/>
            <person name="Patil K.R."/>
            <person name="Benes V."/>
            <person name="Bork P."/>
        </authorList>
    </citation>
    <scope>NUCLEOTIDE SEQUENCE [LARGE SCALE GENOMIC DNA]</scope>
    <source>
        <strain evidence="3 4">HDS1380</strain>
    </source>
</reference>
<dbReference type="InterPro" id="IPR012341">
    <property type="entry name" value="6hp_glycosidase-like_sf"/>
</dbReference>
<dbReference type="InterPro" id="IPR035986">
    <property type="entry name" value="PKD_dom_sf"/>
</dbReference>
<dbReference type="SUPFAM" id="SSF48208">
    <property type="entry name" value="Six-hairpin glycosidases"/>
    <property type="match status" value="1"/>
</dbReference>
<accession>A0A4Q2KE48</accession>
<organism evidence="3 4">
    <name type="scientific">Candidatus Borkfalkia ceftriaxoniphila</name>
    <dbReference type="NCBI Taxonomy" id="2508949"/>
    <lineage>
        <taxon>Bacteria</taxon>
        <taxon>Bacillati</taxon>
        <taxon>Bacillota</taxon>
        <taxon>Clostridia</taxon>
        <taxon>Christensenellales</taxon>
        <taxon>Christensenellaceae</taxon>
        <taxon>Candidatus Borkfalkia</taxon>
    </lineage>
</organism>
<evidence type="ECO:0000313" key="4">
    <source>
        <dbReference type="Proteomes" id="UP000291269"/>
    </source>
</evidence>
<comment type="caution">
    <text evidence="3">The sequence shown here is derived from an EMBL/GenBank/DDBJ whole genome shotgun (WGS) entry which is preliminary data.</text>
</comment>
<sequence length="854" mass="94758">MKKIISCCMAACLTLGALMLGACGGGRESGGVKNMLPIEYTPSSYDKGTADSKVVLSVPGKTVSTGDEITATVKISSKTKFEEGYESVYYIVDWGDGTWAYQGPGLQSASKQSSVAVPHTYKKAGDYKVSATAVAMQNSEANLGWTETKTIKVEGKDYEPDTMIQNVSPISSPAYDKEHGAEKIADGKPTYFKSQASKDIDDELYAGYLFDENYTLDTIEVKIPAEADIFPSNIAVEYTSDFGESWQSLPKYYYLYDYSVGRFNPIMRFPNPKGATLVLNLDGIVANGIRLTQKLSSMNLSELDKEKCLMVEEMRVYGSLRTLLYTSKGHTFDADLNNMWTIFGTAKTEPVVLGSIMGETQNASPFRTGSAMIGSTEWMEWVGLKFNFTDYEKVNDTYLDLLVRIRTGSDTWSNDDGYVWATPDSPLHLNATFGCHYSLNPIYILAIRNYLLQCNRQGKFNDDGTEFTEFLNLTNTQGQSIQYKVDKAMSYMMNTLSGKTGIMTINDPAKDGTTSGMSSNYWDVHKTFGYMSAYENAYFYASLLAYADIYDFKADNYAKNGQSAEAEKARDVAEEYRGYAAVTREKYNTLFWDEAKGRYIGGINADGERLDFGFTYVNFMAVSYGIASEAQAKQVYDWVDGDRIIEGDTSTGEDIYGKFKYAARSNTLDVSTVTDASGAYYWYDHAGALPCTPGSFGGFGNQMQNGGTIFYISYYDLMGRIAGVGADDAFGRFSVIMEEFHKDSLRRNSYSQHGEYIEGVIGEFPESGLVPYAFISGFLGINPDVKGLKISPNLPSDMDYAGISEYWYGNREYSIQISRTVQKPSVEIHAGVYYVTVPADKTYYITADNRLIAG</sequence>
<keyword evidence="1" id="KW-0732">Signal</keyword>
<dbReference type="InterPro" id="IPR008928">
    <property type="entry name" value="6-hairpin_glycosidase_sf"/>
</dbReference>
<gene>
    <name evidence="3" type="ORF">ESZ91_05170</name>
</gene>
<protein>
    <recommendedName>
        <fullName evidence="2">PKD domain-containing protein</fullName>
    </recommendedName>
</protein>